<proteinExistence type="predicted"/>
<comment type="caution">
    <text evidence="2">The sequence shown here is derived from an EMBL/GenBank/DDBJ whole genome shotgun (WGS) entry which is preliminary data.</text>
</comment>
<dbReference type="AlphaFoldDB" id="W7D7G0"/>
<dbReference type="Pfam" id="PF06114">
    <property type="entry name" value="Peptidase_M78"/>
    <property type="match status" value="1"/>
</dbReference>
<evidence type="ECO:0000259" key="1">
    <source>
        <dbReference type="Pfam" id="PF06114"/>
    </source>
</evidence>
<dbReference type="PATRIC" id="fig|1265822.4.peg.3598"/>
<evidence type="ECO:0000313" key="2">
    <source>
        <dbReference type="EMBL" id="EUJ47983.1"/>
    </source>
</evidence>
<gene>
    <name evidence="2" type="ORF">MCOL2_17707</name>
</gene>
<dbReference type="RefSeq" id="WP_036064795.1">
    <property type="nucleotide sequence ID" value="NZ_AODM01000062.1"/>
</dbReference>
<sequence>MNTGEIHHVIQKLVKRYETNDPFQLCKYLGINVVYMPLGDTIVGYRTTMLRIPTIVLNENNTDSMMYLGCNHELGHHCCGHKGNTDFLMKNNLRYQTFGVEFEANTFMVGLILHNANVEYFQTKQEIMRAYGLPMWTERYINWENLSFDV</sequence>
<dbReference type="Proteomes" id="UP000019241">
    <property type="component" value="Unassembled WGS sequence"/>
</dbReference>
<reference evidence="2 3" key="1">
    <citation type="submission" date="2012-12" db="EMBL/GenBank/DDBJ databases">
        <title>Novel taxa of Listeriaceae from agricultural environments in the United States.</title>
        <authorList>
            <person name="den Bakker H.C."/>
            <person name="Allred A."/>
            <person name="Warchocki S."/>
            <person name="Wright E.M."/>
            <person name="Burrell A."/>
            <person name="Nightingale K.K."/>
            <person name="Kephart D."/>
            <person name="Wiedmann M."/>
        </authorList>
    </citation>
    <scope>NUCLEOTIDE SEQUENCE [LARGE SCALE GENOMIC DNA]</scope>
    <source>
        <strain evidence="2 3">FSL S10-1203</strain>
    </source>
</reference>
<dbReference type="Gene3D" id="1.10.10.2910">
    <property type="match status" value="1"/>
</dbReference>
<evidence type="ECO:0000313" key="3">
    <source>
        <dbReference type="Proteomes" id="UP000019241"/>
    </source>
</evidence>
<dbReference type="EMBL" id="AODM01000062">
    <property type="protein sequence ID" value="EUJ47983.1"/>
    <property type="molecule type" value="Genomic_DNA"/>
</dbReference>
<protein>
    <recommendedName>
        <fullName evidence="1">IrrE N-terminal-like domain-containing protein</fullName>
    </recommendedName>
</protein>
<organism evidence="2 3">
    <name type="scientific">Listeria fleischmannii FSL S10-1203</name>
    <dbReference type="NCBI Taxonomy" id="1265822"/>
    <lineage>
        <taxon>Bacteria</taxon>
        <taxon>Bacillati</taxon>
        <taxon>Bacillota</taxon>
        <taxon>Bacilli</taxon>
        <taxon>Bacillales</taxon>
        <taxon>Listeriaceae</taxon>
        <taxon>Listeria</taxon>
    </lineage>
</organism>
<accession>W7D7G0</accession>
<name>W7D7G0_9LIST</name>
<feature type="domain" description="IrrE N-terminal-like" evidence="1">
    <location>
        <begin position="26"/>
        <end position="119"/>
    </location>
</feature>
<dbReference type="InterPro" id="IPR010359">
    <property type="entry name" value="IrrE_HExxH"/>
</dbReference>